<gene>
    <name evidence="2" type="primary">25</name>
    <name evidence="2" type="ORF">SEA_CELIA_25</name>
</gene>
<dbReference type="KEGG" id="vg:64470506"/>
<name>A0A516KRB4_9CAUD</name>
<dbReference type="RefSeq" id="YP_010054589.1">
    <property type="nucleotide sequence ID" value="NC_054655.1"/>
</dbReference>
<feature type="domain" description="DUF7298" evidence="1">
    <location>
        <begin position="1"/>
        <end position="162"/>
    </location>
</feature>
<reference evidence="2 3" key="1">
    <citation type="submission" date="2019-06" db="EMBL/GenBank/DDBJ databases">
        <authorList>
            <person name="Lopez J."/>
            <person name="Ball K.N."/>
            <person name="Bhuiyan S."/>
            <person name="Nayek S."/>
            <person name="Sivoravong A."/>
            <person name="Hughes L.E."/>
            <person name="Garlena R.A."/>
            <person name="Russell D.A."/>
            <person name="Pope W.H."/>
            <person name="Jacobs-Sera D."/>
            <person name="Hatfull G.F."/>
        </authorList>
    </citation>
    <scope>NUCLEOTIDE SEQUENCE [LARGE SCALE GENOMIC DNA]</scope>
</reference>
<dbReference type="Pfam" id="PF23972">
    <property type="entry name" value="DUF7298"/>
    <property type="match status" value="1"/>
</dbReference>
<dbReference type="GeneID" id="64470506"/>
<proteinExistence type="predicted"/>
<keyword evidence="3" id="KW-1185">Reference proteome</keyword>
<dbReference type="InterPro" id="IPR055722">
    <property type="entry name" value="DUF7298"/>
</dbReference>
<evidence type="ECO:0000259" key="1">
    <source>
        <dbReference type="Pfam" id="PF23972"/>
    </source>
</evidence>
<protein>
    <recommendedName>
        <fullName evidence="1">DUF7298 domain-containing protein</fullName>
    </recommendedName>
</protein>
<dbReference type="Proteomes" id="UP000317273">
    <property type="component" value="Segment"/>
</dbReference>
<evidence type="ECO:0000313" key="2">
    <source>
        <dbReference type="EMBL" id="QDP44228.1"/>
    </source>
</evidence>
<organism evidence="2 3">
    <name type="scientific">Streptomyces phage Celia</name>
    <dbReference type="NCBI Taxonomy" id="2590946"/>
    <lineage>
        <taxon>Viruses</taxon>
        <taxon>Duplodnaviria</taxon>
        <taxon>Heunggongvirae</taxon>
        <taxon>Uroviricota</taxon>
        <taxon>Caudoviricetes</taxon>
        <taxon>Arquatrovirinae</taxon>
        <taxon>Celiavirus</taxon>
        <taxon>Celiavirus celia</taxon>
    </lineage>
</organism>
<evidence type="ECO:0000313" key="3">
    <source>
        <dbReference type="Proteomes" id="UP000317273"/>
    </source>
</evidence>
<sequence length="162" mass="16925">MGVSIYPPPASPPAARGLVSQSPELDDTALIGTTETICYDHSFTAEANRVYKVTFQAATVDTDGTGANADYGSKGSARIIMRWAAGSSADTGTFFAEKWIATFGDNSQRATGVTMVGYFSTAASGTHTVALGMNMQYSSGGQVRFLMYGPGNRLSVEDVGPA</sequence>
<accession>A0A516KRB4</accession>
<dbReference type="EMBL" id="MN062705">
    <property type="protein sequence ID" value="QDP44228.1"/>
    <property type="molecule type" value="Genomic_DNA"/>
</dbReference>